<dbReference type="Proteomes" id="UP000198850">
    <property type="component" value="Unassembled WGS sequence"/>
</dbReference>
<protein>
    <submittedName>
        <fullName evidence="1">Uncharacterized protein</fullName>
    </submittedName>
</protein>
<reference evidence="1 2" key="1">
    <citation type="submission" date="2016-10" db="EMBL/GenBank/DDBJ databases">
        <authorList>
            <person name="de Groot N.N."/>
        </authorList>
    </citation>
    <scope>NUCLEOTIDE SEQUENCE [LARGE SCALE GENOMIC DNA]</scope>
    <source>
        <strain evidence="1 2">DSM 19033</strain>
    </source>
</reference>
<evidence type="ECO:0000313" key="1">
    <source>
        <dbReference type="EMBL" id="SDZ82354.1"/>
    </source>
</evidence>
<dbReference type="STRING" id="425514.SAMN05443550_101108"/>
<dbReference type="EMBL" id="FNRA01000001">
    <property type="protein sequence ID" value="SDZ82354.1"/>
    <property type="molecule type" value="Genomic_DNA"/>
</dbReference>
<dbReference type="AlphaFoldDB" id="A0A1H3W7G4"/>
<evidence type="ECO:0000313" key="2">
    <source>
        <dbReference type="Proteomes" id="UP000198850"/>
    </source>
</evidence>
<accession>A0A1H3W7G4</accession>
<keyword evidence="2" id="KW-1185">Reference proteome</keyword>
<gene>
    <name evidence="1" type="ORF">SAMN05443550_101108</name>
</gene>
<proteinExistence type="predicted"/>
<sequence>MRRYNRVFHTMFSKKHGAETRDDFLSYNQQLGHKLAEQSNLRSICRHPPPCSTRCDIIPYSILETSSRSVLQPELFLAVDREKCKKISGYAFRVA</sequence>
<name>A0A1H3W7G4_9SPHI</name>
<organism evidence="1 2">
    <name type="scientific">Pedobacter hartonius</name>
    <dbReference type="NCBI Taxonomy" id="425514"/>
    <lineage>
        <taxon>Bacteria</taxon>
        <taxon>Pseudomonadati</taxon>
        <taxon>Bacteroidota</taxon>
        <taxon>Sphingobacteriia</taxon>
        <taxon>Sphingobacteriales</taxon>
        <taxon>Sphingobacteriaceae</taxon>
        <taxon>Pedobacter</taxon>
    </lineage>
</organism>